<comment type="pathway">
    <text evidence="1">Carbohydrate degradation; glycolysis; D-glyceraldehyde 3-phosphate and glycerone phosphate from D-glucose: step 2/4.</text>
</comment>
<protein>
    <recommendedName>
        <fullName evidence="3">glucose-6-phosphate isomerase</fullName>
        <ecNumber evidence="3">5.3.1.9</ecNumber>
    </recommendedName>
</protein>
<evidence type="ECO:0000256" key="2">
    <source>
        <dbReference type="ARBA" id="ARBA00006542"/>
    </source>
</evidence>
<keyword evidence="4" id="KW-0312">Gluconeogenesis</keyword>
<evidence type="ECO:0000256" key="4">
    <source>
        <dbReference type="ARBA" id="ARBA00022432"/>
    </source>
</evidence>
<evidence type="ECO:0000256" key="1">
    <source>
        <dbReference type="ARBA" id="ARBA00004926"/>
    </source>
</evidence>
<dbReference type="UniPathway" id="UPA00109">
    <property type="reaction ID" value="UER00181"/>
</dbReference>
<organism evidence="8">
    <name type="scientific">marine metagenome</name>
    <dbReference type="NCBI Taxonomy" id="408172"/>
    <lineage>
        <taxon>unclassified sequences</taxon>
        <taxon>metagenomes</taxon>
        <taxon>ecological metagenomes</taxon>
    </lineage>
</organism>
<dbReference type="InterPro" id="IPR011051">
    <property type="entry name" value="RmlC_Cupin_sf"/>
</dbReference>
<dbReference type="InterPro" id="IPR010551">
    <property type="entry name" value="G6P_isomerase_prok"/>
</dbReference>
<dbReference type="CDD" id="cd02218">
    <property type="entry name" value="cupin_PGI"/>
    <property type="match status" value="1"/>
</dbReference>
<dbReference type="Pfam" id="PF06560">
    <property type="entry name" value="GPI"/>
    <property type="match status" value="1"/>
</dbReference>
<evidence type="ECO:0000313" key="8">
    <source>
        <dbReference type="EMBL" id="SVC59581.1"/>
    </source>
</evidence>
<dbReference type="SUPFAM" id="SSF51182">
    <property type="entry name" value="RmlC-like cupins"/>
    <property type="match status" value="1"/>
</dbReference>
<dbReference type="GO" id="GO:0006094">
    <property type="term" value="P:gluconeogenesis"/>
    <property type="evidence" value="ECO:0007669"/>
    <property type="project" value="UniProtKB-KW"/>
</dbReference>
<feature type="domain" description="Glucose-6-phosphate isomerase prokaryote" evidence="7">
    <location>
        <begin position="2"/>
        <end position="158"/>
    </location>
</feature>
<proteinExistence type="inferred from homology"/>
<dbReference type="Gene3D" id="2.60.120.10">
    <property type="entry name" value="Jelly Rolls"/>
    <property type="match status" value="1"/>
</dbReference>
<evidence type="ECO:0000256" key="3">
    <source>
        <dbReference type="ARBA" id="ARBA00011952"/>
    </source>
</evidence>
<evidence type="ECO:0000259" key="7">
    <source>
        <dbReference type="Pfam" id="PF06560"/>
    </source>
</evidence>
<comment type="catalytic activity">
    <reaction evidence="6">
        <text>alpha-D-glucose 6-phosphate = beta-D-fructose 6-phosphate</text>
        <dbReference type="Rhea" id="RHEA:11816"/>
        <dbReference type="ChEBI" id="CHEBI:57634"/>
        <dbReference type="ChEBI" id="CHEBI:58225"/>
        <dbReference type="EC" id="5.3.1.9"/>
    </reaction>
</comment>
<comment type="similarity">
    <text evidence="2">Belongs to the archaeal-type GPI family.</text>
</comment>
<keyword evidence="5" id="KW-0324">Glycolysis</keyword>
<reference evidence="8" key="1">
    <citation type="submission" date="2018-05" db="EMBL/GenBank/DDBJ databases">
        <authorList>
            <person name="Lanie J.A."/>
            <person name="Ng W.-L."/>
            <person name="Kazmierczak K.M."/>
            <person name="Andrzejewski T.M."/>
            <person name="Davidsen T.M."/>
            <person name="Wayne K.J."/>
            <person name="Tettelin H."/>
            <person name="Glass J.I."/>
            <person name="Rusch D."/>
            <person name="Podicherti R."/>
            <person name="Tsui H.-C.T."/>
            <person name="Winkler M.E."/>
        </authorList>
    </citation>
    <scope>NUCLEOTIDE SEQUENCE</scope>
</reference>
<accession>A0A382NJ15</accession>
<evidence type="ECO:0000256" key="5">
    <source>
        <dbReference type="ARBA" id="ARBA00023152"/>
    </source>
</evidence>
<dbReference type="InterPro" id="IPR014710">
    <property type="entry name" value="RmlC-like_jellyroll"/>
</dbReference>
<name>A0A382NJ15_9ZZZZ</name>
<dbReference type="EC" id="5.3.1.9" evidence="3"/>
<sequence length="165" mass="19090">MEGLYADQEIFNKMLPEWSERMVYEVRDQRASENPGDLIFGTTVMMPGKVGKEFFMTRGHQHLKAECAETYFGLSGEGVLLMESPEGDIEVKEIKEEIMVYVPPYWIHRSVNTGKNPFIFLFNYPADSGQDYGIIERNKGMRKRIISEGKEGWTMIVNEQYSEVE</sequence>
<dbReference type="EMBL" id="UINC01099932">
    <property type="protein sequence ID" value="SVC59581.1"/>
    <property type="molecule type" value="Genomic_DNA"/>
</dbReference>
<dbReference type="GO" id="GO:0006096">
    <property type="term" value="P:glycolytic process"/>
    <property type="evidence" value="ECO:0007669"/>
    <property type="project" value="UniProtKB-UniPathway"/>
</dbReference>
<evidence type="ECO:0000256" key="6">
    <source>
        <dbReference type="ARBA" id="ARBA00029321"/>
    </source>
</evidence>
<dbReference type="AlphaFoldDB" id="A0A382NJ15"/>
<gene>
    <name evidence="8" type="ORF">METZ01_LOCUS312435</name>
</gene>
<dbReference type="GO" id="GO:0005737">
    <property type="term" value="C:cytoplasm"/>
    <property type="evidence" value="ECO:0007669"/>
    <property type="project" value="InterPro"/>
</dbReference>
<dbReference type="GO" id="GO:0004347">
    <property type="term" value="F:glucose-6-phosphate isomerase activity"/>
    <property type="evidence" value="ECO:0007669"/>
    <property type="project" value="UniProtKB-EC"/>
</dbReference>